<accession>A0AAV5WU87</accession>
<dbReference type="InterPro" id="IPR000014">
    <property type="entry name" value="PAS"/>
</dbReference>
<feature type="compositionally biased region" description="Basic residues" evidence="1">
    <location>
        <begin position="356"/>
        <end position="373"/>
    </location>
</feature>
<dbReference type="Gene3D" id="3.30.450.20">
    <property type="entry name" value="PAS domain"/>
    <property type="match status" value="1"/>
</dbReference>
<reference evidence="3" key="1">
    <citation type="submission" date="2023-10" db="EMBL/GenBank/DDBJ databases">
        <title>Genome assembly of Pristionchus species.</title>
        <authorList>
            <person name="Yoshida K."/>
            <person name="Sommer R.J."/>
        </authorList>
    </citation>
    <scope>NUCLEOTIDE SEQUENCE</scope>
    <source>
        <strain evidence="3">RS5133</strain>
    </source>
</reference>
<dbReference type="CDD" id="cd00130">
    <property type="entry name" value="PAS"/>
    <property type="match status" value="1"/>
</dbReference>
<name>A0AAV5WU87_9BILA</name>
<evidence type="ECO:0000313" key="3">
    <source>
        <dbReference type="EMBL" id="GMT34178.1"/>
    </source>
</evidence>
<evidence type="ECO:0000259" key="2">
    <source>
        <dbReference type="PROSITE" id="PS50112"/>
    </source>
</evidence>
<evidence type="ECO:0000313" key="4">
    <source>
        <dbReference type="Proteomes" id="UP001432322"/>
    </source>
</evidence>
<dbReference type="EMBL" id="BTSY01000006">
    <property type="protein sequence ID" value="GMT34178.1"/>
    <property type="molecule type" value="Genomic_DNA"/>
</dbReference>
<proteinExistence type="predicted"/>
<protein>
    <recommendedName>
        <fullName evidence="2">PAS domain-containing protein</fullName>
    </recommendedName>
</protein>
<dbReference type="SMART" id="SM00091">
    <property type="entry name" value="PAS"/>
    <property type="match status" value="1"/>
</dbReference>
<dbReference type="InterPro" id="IPR035965">
    <property type="entry name" value="PAS-like_dom_sf"/>
</dbReference>
<dbReference type="Proteomes" id="UP001432322">
    <property type="component" value="Unassembled WGS sequence"/>
</dbReference>
<keyword evidence="4" id="KW-1185">Reference proteome</keyword>
<organism evidence="3 4">
    <name type="scientific">Pristionchus fissidentatus</name>
    <dbReference type="NCBI Taxonomy" id="1538716"/>
    <lineage>
        <taxon>Eukaryota</taxon>
        <taxon>Metazoa</taxon>
        <taxon>Ecdysozoa</taxon>
        <taxon>Nematoda</taxon>
        <taxon>Chromadorea</taxon>
        <taxon>Rhabditida</taxon>
        <taxon>Rhabditina</taxon>
        <taxon>Diplogasteromorpha</taxon>
        <taxon>Diplogasteroidea</taxon>
        <taxon>Neodiplogasteridae</taxon>
        <taxon>Pristionchus</taxon>
    </lineage>
</organism>
<feature type="non-terminal residue" evidence="3">
    <location>
        <position position="424"/>
    </location>
</feature>
<feature type="region of interest" description="Disordered" evidence="1">
    <location>
        <begin position="343"/>
        <end position="400"/>
    </location>
</feature>
<feature type="domain" description="PAS" evidence="2">
    <location>
        <begin position="65"/>
        <end position="119"/>
    </location>
</feature>
<dbReference type="SUPFAM" id="SSF55785">
    <property type="entry name" value="PYP-like sensor domain (PAS domain)"/>
    <property type="match status" value="1"/>
</dbReference>
<gene>
    <name evidence="3" type="ORF">PFISCL1PPCAC_25475</name>
</gene>
<dbReference type="PROSITE" id="PS50112">
    <property type="entry name" value="PAS"/>
    <property type="match status" value="1"/>
</dbReference>
<comment type="caution">
    <text evidence="3">The sequence shown here is derived from an EMBL/GenBank/DDBJ whole genome shotgun (WGS) entry which is preliminary data.</text>
</comment>
<evidence type="ECO:0000256" key="1">
    <source>
        <dbReference type="SAM" id="MobiDB-lite"/>
    </source>
</evidence>
<sequence length="424" mass="45842">MQDDDDVTMAAIDDVHPRRQDEALIRSLFPDDEIIEEEQLFSLSQLISTASTSSEPTTHFHLHPSSSAAFVVILSPDGRIHQSSAGVSGHLGFRQEEFVGQSVFNFVPLSDQSLITRLLPTPGNIIDISSPSHRERFRCAFLSRTRVDAPPREVQFEISALRCCTIGQFFSEAPGGNFTVALLLVARRLPEEANKAITLSLLLDAEGVVHAVFTRNCNSHHATFQQLQQSPFRSVVAADYAAAAERLLSSQCDSHLELDLLLGDKQFRVVATSLRAPRAATRLECTVLWCTVRKPSPAFQPIVVVPPPAATTFPGGYGKTSPSCDPQDALSLVCSSVFGDENMNAPGTDGAPAPKERKKPGPKKQSSKPRAKKGAAAAAAAAATPQDCAVSSSTCDDKNPVLKSLLGAPMQHPMQMDFHPAYYK</sequence>
<dbReference type="AlphaFoldDB" id="A0AAV5WU87"/>